<evidence type="ECO:0000256" key="7">
    <source>
        <dbReference type="ARBA" id="ARBA00022840"/>
    </source>
</evidence>
<dbReference type="Pfam" id="PF01467">
    <property type="entry name" value="CTP_transf_like"/>
    <property type="match status" value="1"/>
</dbReference>
<feature type="active site" evidence="11">
    <location>
        <position position="260"/>
    </location>
</feature>
<dbReference type="EMBL" id="CP012541">
    <property type="protein sequence ID" value="ALF47521.1"/>
    <property type="molecule type" value="Genomic_DNA"/>
</dbReference>
<keyword evidence="9 11" id="KW-0119">Carbohydrate metabolism</keyword>
<evidence type="ECO:0000256" key="4">
    <source>
        <dbReference type="ARBA" id="ARBA00022695"/>
    </source>
</evidence>
<name>A0A0M4SMH4_9BACT</name>
<keyword evidence="7 11" id="KW-0067">ATP-binding</keyword>
<comment type="catalytic activity">
    <reaction evidence="10 11">
        <text>D-glycero-beta-D-manno-heptose 1-phosphate + ATP + H(+) = ADP-D-glycero-beta-D-manno-heptose + diphosphate</text>
        <dbReference type="Rhea" id="RHEA:27465"/>
        <dbReference type="ChEBI" id="CHEBI:15378"/>
        <dbReference type="ChEBI" id="CHEBI:30616"/>
        <dbReference type="ChEBI" id="CHEBI:33019"/>
        <dbReference type="ChEBI" id="CHEBI:59967"/>
        <dbReference type="ChEBI" id="CHEBI:61593"/>
        <dbReference type="EC" id="2.7.7.70"/>
    </reaction>
</comment>
<comment type="similarity">
    <text evidence="11">In the N-terminal section; belongs to the carbohydrate kinase PfkB family.</text>
</comment>
<evidence type="ECO:0000256" key="2">
    <source>
        <dbReference type="ARBA" id="ARBA00003753"/>
    </source>
</evidence>
<comment type="function">
    <text evidence="1 11">Catalyzes the phosphorylation of D-glycero-D-manno-heptose 7-phosphate at the C-1 position to selectively form D-glycero-beta-D-manno-heptose-1,7-bisphosphate.</text>
</comment>
<dbReference type="InterPro" id="IPR011913">
    <property type="entry name" value="RfaE_dom_I"/>
</dbReference>
<accession>A0A0M4SMH4</accession>
<keyword evidence="8 11" id="KW-0511">Multifunctional enzyme</keyword>
<evidence type="ECO:0000259" key="12">
    <source>
        <dbReference type="Pfam" id="PF00294"/>
    </source>
</evidence>
<dbReference type="Proteomes" id="UP000066049">
    <property type="component" value="Chromosome"/>
</dbReference>
<dbReference type="AlphaFoldDB" id="A0A0M4SMH4"/>
<dbReference type="InterPro" id="IPR029056">
    <property type="entry name" value="Ribokinase-like"/>
</dbReference>
<feature type="domain" description="Carbohydrate kinase PfkB" evidence="12">
    <location>
        <begin position="6"/>
        <end position="298"/>
    </location>
</feature>
<dbReference type="RefSeq" id="WP_054196533.1">
    <property type="nucleotide sequence ID" value="NZ_CP012541.1"/>
</dbReference>
<dbReference type="PATRIC" id="fig|199.248.peg.870"/>
<dbReference type="GO" id="GO:0033786">
    <property type="term" value="F:heptose-1-phosphate adenylyltransferase activity"/>
    <property type="evidence" value="ECO:0007669"/>
    <property type="project" value="UniProtKB-UniRule"/>
</dbReference>
<keyword evidence="3 11" id="KW-0808">Transferase</keyword>
<dbReference type="KEGG" id="ccoc:CCON33237_0838"/>
<comment type="pathway">
    <text evidence="11">Nucleotide-sugar biosynthesis; ADP-L-glycero-beta-D-manno-heptose biosynthesis; ADP-L-glycero-beta-D-manno-heptose from D-glycero-beta-D-manno-heptose 7-phosphate: step 3/4.</text>
</comment>
<dbReference type="EC" id="2.7.7.70" evidence="11"/>
<evidence type="ECO:0000256" key="11">
    <source>
        <dbReference type="HAMAP-Rule" id="MF_01603"/>
    </source>
</evidence>
<keyword evidence="6 11" id="KW-0418">Kinase</keyword>
<protein>
    <recommendedName>
        <fullName evidence="11">Bifunctional protein HldE</fullName>
    </recommendedName>
    <domain>
        <recommendedName>
            <fullName evidence="11">D-beta-D-heptose 7-phosphate kinase</fullName>
            <ecNumber evidence="11">2.7.1.167</ecNumber>
        </recommendedName>
        <alternativeName>
            <fullName evidence="11">D-beta-D-heptose 7-phosphotransferase</fullName>
        </alternativeName>
        <alternativeName>
            <fullName evidence="11">D-glycero-beta-D-manno-heptose-7-phosphate kinase</fullName>
        </alternativeName>
    </domain>
    <domain>
        <recommendedName>
            <fullName evidence="11">D-beta-D-heptose 1-phosphate adenylyltransferase</fullName>
            <ecNumber evidence="11">2.7.7.70</ecNumber>
        </recommendedName>
        <alternativeName>
            <fullName evidence="11">D-glycero-beta-D-manno-heptose 1-phosphate adenylyltransferase</fullName>
        </alternativeName>
    </domain>
</protein>
<dbReference type="EC" id="2.7.1.167" evidence="11"/>
<feature type="region of interest" description="Cytidylyltransferase" evidence="11">
    <location>
        <begin position="340"/>
        <end position="472"/>
    </location>
</feature>
<evidence type="ECO:0000256" key="10">
    <source>
        <dbReference type="ARBA" id="ARBA00047428"/>
    </source>
</evidence>
<dbReference type="InterPro" id="IPR011914">
    <property type="entry name" value="RfaE_dom_II"/>
</dbReference>
<dbReference type="Pfam" id="PF00294">
    <property type="entry name" value="PfkB"/>
    <property type="match status" value="1"/>
</dbReference>
<dbReference type="GeneID" id="28662514"/>
<dbReference type="FunFam" id="3.40.1190.20:FF:000002">
    <property type="entry name" value="Bifunctional protein HldE"/>
    <property type="match status" value="1"/>
</dbReference>
<evidence type="ECO:0000256" key="6">
    <source>
        <dbReference type="ARBA" id="ARBA00022777"/>
    </source>
</evidence>
<evidence type="ECO:0000256" key="8">
    <source>
        <dbReference type="ARBA" id="ARBA00023268"/>
    </source>
</evidence>
<evidence type="ECO:0000259" key="13">
    <source>
        <dbReference type="Pfam" id="PF01467"/>
    </source>
</evidence>
<feature type="binding site" evidence="11">
    <location>
        <begin position="192"/>
        <end position="195"/>
    </location>
    <ligand>
        <name>ATP</name>
        <dbReference type="ChEBI" id="CHEBI:30616"/>
    </ligand>
</feature>
<dbReference type="GO" id="GO:0005829">
    <property type="term" value="C:cytosol"/>
    <property type="evidence" value="ECO:0007669"/>
    <property type="project" value="TreeGrafter"/>
</dbReference>
<dbReference type="SUPFAM" id="SSF52374">
    <property type="entry name" value="Nucleotidylyl transferase"/>
    <property type="match status" value="1"/>
</dbReference>
<dbReference type="Gene3D" id="3.40.50.620">
    <property type="entry name" value="HUPs"/>
    <property type="match status" value="1"/>
</dbReference>
<dbReference type="InterPro" id="IPR023030">
    <property type="entry name" value="Bifunc_HldE"/>
</dbReference>
<dbReference type="NCBIfam" id="TIGR02198">
    <property type="entry name" value="rfaE_dom_I"/>
    <property type="match status" value="1"/>
</dbReference>
<dbReference type="Gene3D" id="3.40.1190.20">
    <property type="match status" value="1"/>
</dbReference>
<dbReference type="InterPro" id="IPR011611">
    <property type="entry name" value="PfkB_dom"/>
</dbReference>
<keyword evidence="5 11" id="KW-0547">Nucleotide-binding</keyword>
<dbReference type="InterPro" id="IPR004821">
    <property type="entry name" value="Cyt_trans-like"/>
</dbReference>
<comment type="pathway">
    <text evidence="11">Nucleotide-sugar biosynthesis; ADP-L-glycero-beta-D-manno-heptose biosynthesis; ADP-L-glycero-beta-D-manno-heptose from D-glycero-beta-D-manno-heptose 7-phosphate: step 1/4.</text>
</comment>
<organism evidence="14 15">
    <name type="scientific">Campylobacter concisus</name>
    <dbReference type="NCBI Taxonomy" id="199"/>
    <lineage>
        <taxon>Bacteria</taxon>
        <taxon>Pseudomonadati</taxon>
        <taxon>Campylobacterota</taxon>
        <taxon>Epsilonproteobacteria</taxon>
        <taxon>Campylobacterales</taxon>
        <taxon>Campylobacteraceae</taxon>
        <taxon>Campylobacter</taxon>
    </lineage>
</organism>
<proteinExistence type="inferred from homology"/>
<dbReference type="SUPFAM" id="SSF53613">
    <property type="entry name" value="Ribokinase-like"/>
    <property type="match status" value="1"/>
</dbReference>
<evidence type="ECO:0000256" key="5">
    <source>
        <dbReference type="ARBA" id="ARBA00022741"/>
    </source>
</evidence>
<dbReference type="NCBIfam" id="TIGR00125">
    <property type="entry name" value="cyt_tran_rel"/>
    <property type="match status" value="1"/>
</dbReference>
<dbReference type="GO" id="GO:0033785">
    <property type="term" value="F:heptose 7-phosphate kinase activity"/>
    <property type="evidence" value="ECO:0007669"/>
    <property type="project" value="UniProtKB-UniRule"/>
</dbReference>
<dbReference type="CDD" id="cd01172">
    <property type="entry name" value="RfaE_like"/>
    <property type="match status" value="1"/>
</dbReference>
<dbReference type="GO" id="GO:0016773">
    <property type="term" value="F:phosphotransferase activity, alcohol group as acceptor"/>
    <property type="evidence" value="ECO:0007669"/>
    <property type="project" value="InterPro"/>
</dbReference>
<evidence type="ECO:0000313" key="15">
    <source>
        <dbReference type="Proteomes" id="UP000066049"/>
    </source>
</evidence>
<comment type="similarity">
    <text evidence="11">In the C-terminal section; belongs to the cytidylyltransferase family.</text>
</comment>
<evidence type="ECO:0000256" key="3">
    <source>
        <dbReference type="ARBA" id="ARBA00022679"/>
    </source>
</evidence>
<evidence type="ECO:0000256" key="9">
    <source>
        <dbReference type="ARBA" id="ARBA00023277"/>
    </source>
</evidence>
<keyword evidence="4 11" id="KW-0548">Nucleotidyltransferase</keyword>
<evidence type="ECO:0000256" key="1">
    <source>
        <dbReference type="ARBA" id="ARBA00002319"/>
    </source>
</evidence>
<reference evidence="15" key="1">
    <citation type="submission" date="2015-08" db="EMBL/GenBank/DDBJ databases">
        <title>Comparative genomics of the Campylobacter concisus group.</title>
        <authorList>
            <person name="Miller W.G."/>
            <person name="Yee E."/>
            <person name="Chapman M.H."/>
            <person name="Huynh S."/>
            <person name="Bono J.L."/>
            <person name="On S.L.W."/>
            <person name="St Leger J."/>
            <person name="Foster G."/>
            <person name="Parker C.T."/>
        </authorList>
    </citation>
    <scope>NUCLEOTIDE SEQUENCE [LARGE SCALE GENOMIC DNA]</scope>
    <source>
        <strain evidence="15">ATCC 33237</strain>
    </source>
</reference>
<feature type="region of interest" description="Ribokinase" evidence="11">
    <location>
        <begin position="1"/>
        <end position="314"/>
    </location>
</feature>
<comment type="function">
    <text evidence="2 11">Catalyzes the ADP transfer from ATP to D-glycero-beta-D-manno-heptose 1-phosphate, yielding ADP-D-glycero-beta-D-manno-heptose.</text>
</comment>
<dbReference type="UniPathway" id="UPA00356">
    <property type="reaction ID" value="UER00437"/>
</dbReference>
<dbReference type="InterPro" id="IPR014729">
    <property type="entry name" value="Rossmann-like_a/b/a_fold"/>
</dbReference>
<evidence type="ECO:0000313" key="14">
    <source>
        <dbReference type="EMBL" id="ALF47521.1"/>
    </source>
</evidence>
<feature type="domain" description="Cytidyltransferase-like" evidence="13">
    <location>
        <begin position="340"/>
        <end position="450"/>
    </location>
</feature>
<comment type="subunit">
    <text evidence="11">Homodimer.</text>
</comment>
<gene>
    <name evidence="14" type="primary">waaE</name>
    <name evidence="11" type="synonym">hldE</name>
    <name evidence="14" type="ORF">CCON33237_0838</name>
</gene>
<dbReference type="HAMAP" id="MF_01603">
    <property type="entry name" value="HldE"/>
    <property type="match status" value="1"/>
</dbReference>
<dbReference type="PANTHER" id="PTHR46969">
    <property type="entry name" value="BIFUNCTIONAL PROTEIN HLDE"/>
    <property type="match status" value="1"/>
</dbReference>
<comment type="catalytic activity">
    <reaction evidence="11">
        <text>D-glycero-beta-D-manno-heptose 7-phosphate + ATP = D-glycero-beta-D-manno-heptose 1,7-bisphosphate + ADP + H(+)</text>
        <dbReference type="Rhea" id="RHEA:27473"/>
        <dbReference type="ChEBI" id="CHEBI:15378"/>
        <dbReference type="ChEBI" id="CHEBI:30616"/>
        <dbReference type="ChEBI" id="CHEBI:60204"/>
        <dbReference type="ChEBI" id="CHEBI:60208"/>
        <dbReference type="ChEBI" id="CHEBI:456216"/>
        <dbReference type="EC" id="2.7.1.167"/>
    </reaction>
</comment>
<sequence>MAKRVKILVVGDLMLDHYIWGSCDRISPEAPVQVVKINNETYTLGGAGNVVRNLLSLGANVSVASVLGDDEAGKKIKERLAELNVKDELILTEKGRESSIKSRIMASHQQVVRIDKESVVKINLENELVLKVKENLANFKAVLLSDYGKGVLSEKVCQEIINECVRLNIPVLIDPKGSDYSKYKNATLLTPNKKEASEATNLKIKDKAELEKAIKQLKDDLNLTYSLITISEEGIALYDDRLHIFAAKAKEVFDVTGAGDTVLATLGYMLANGADIKEAIKIANLAAAVVVAKIGSATASFSEIEQLLNSSFGANFEHKLKSLDELEEILSQKGKKKVVFTNGCFDILHAGHVKYLARARELGDLLVVGLNSDASVKRLKGEARPINSQDDRACVLSGLGFVDYVVIFDEDTPLNLIAKIKPDVLVKGADYKDKEVVGSEIVKEVRLIDFVEGKSTTGIIKRIKDAKNDDKK</sequence>
<dbReference type="NCBIfam" id="TIGR02199">
    <property type="entry name" value="rfaE_dom_II"/>
    <property type="match status" value="1"/>
</dbReference>
<dbReference type="GO" id="GO:0005524">
    <property type="term" value="F:ATP binding"/>
    <property type="evidence" value="ECO:0007669"/>
    <property type="project" value="UniProtKB-UniRule"/>
</dbReference>
<dbReference type="PANTHER" id="PTHR46969:SF1">
    <property type="entry name" value="BIFUNCTIONAL PROTEIN HLDE"/>
    <property type="match status" value="1"/>
</dbReference>
<dbReference type="GO" id="GO:0097171">
    <property type="term" value="P:ADP-L-glycero-beta-D-manno-heptose biosynthetic process"/>
    <property type="evidence" value="ECO:0007669"/>
    <property type="project" value="UniProtKB-UniPathway"/>
</dbReference>